<dbReference type="Proteomes" id="UP000198877">
    <property type="component" value="Unassembled WGS sequence"/>
</dbReference>
<dbReference type="RefSeq" id="WP_091736983.1">
    <property type="nucleotide sequence ID" value="NZ_CBFSJS010000106.1"/>
</dbReference>
<protein>
    <submittedName>
        <fullName evidence="2">Uncharacterized protein</fullName>
    </submittedName>
</protein>
<name>A0A1I6GV14_9MICO</name>
<sequence length="219" mass="21732">MEDSTQSTHGVSRRTLVKGAAWSVPVVAAAIAVPAQAASLPQGVDVAVTGACAGNYDLSVLTNLVGAGLVGLVQNVVLNPLGLTPNPRRTFTITAQQGTIPAGTRFSLTYPALINLNLGVLNSILTAAALNVVSTGNTSAEFTTTAPIPQGGSISFNVAGAIPVADLGVASTVTLTLLDTDHPNPGPGGPNSASVSSLVAAAVSLQPIFNGSLAVQLCG</sequence>
<accession>A0A1I6GV14</accession>
<feature type="signal peptide" evidence="1">
    <location>
        <begin position="1"/>
        <end position="37"/>
    </location>
</feature>
<feature type="chain" id="PRO_5011671022" evidence="1">
    <location>
        <begin position="38"/>
        <end position="219"/>
    </location>
</feature>
<evidence type="ECO:0000256" key="1">
    <source>
        <dbReference type="SAM" id="SignalP"/>
    </source>
</evidence>
<organism evidence="2 3">
    <name type="scientific">Microbacterium azadirachtae</name>
    <dbReference type="NCBI Taxonomy" id="582680"/>
    <lineage>
        <taxon>Bacteria</taxon>
        <taxon>Bacillati</taxon>
        <taxon>Actinomycetota</taxon>
        <taxon>Actinomycetes</taxon>
        <taxon>Micrococcales</taxon>
        <taxon>Microbacteriaceae</taxon>
        <taxon>Microbacterium</taxon>
    </lineage>
</organism>
<keyword evidence="1" id="KW-0732">Signal</keyword>
<gene>
    <name evidence="2" type="ORF">SAMN04488591_1594</name>
</gene>
<evidence type="ECO:0000313" key="3">
    <source>
        <dbReference type="Proteomes" id="UP000198877"/>
    </source>
</evidence>
<dbReference type="EMBL" id="FOYR01000001">
    <property type="protein sequence ID" value="SFR45976.1"/>
    <property type="molecule type" value="Genomic_DNA"/>
</dbReference>
<dbReference type="AlphaFoldDB" id="A0A1I6GV14"/>
<dbReference type="InterPro" id="IPR006311">
    <property type="entry name" value="TAT_signal"/>
</dbReference>
<evidence type="ECO:0000313" key="2">
    <source>
        <dbReference type="EMBL" id="SFR45976.1"/>
    </source>
</evidence>
<dbReference type="PROSITE" id="PS51318">
    <property type="entry name" value="TAT"/>
    <property type="match status" value="1"/>
</dbReference>
<reference evidence="3" key="1">
    <citation type="submission" date="2016-10" db="EMBL/GenBank/DDBJ databases">
        <authorList>
            <person name="Varghese N."/>
            <person name="Submissions S."/>
        </authorList>
    </citation>
    <scope>NUCLEOTIDE SEQUENCE [LARGE SCALE GENOMIC DNA]</scope>
    <source>
        <strain evidence="3">CL127</strain>
    </source>
</reference>
<proteinExistence type="predicted"/>